<feature type="transmembrane region" description="Helical" evidence="1">
    <location>
        <begin position="75"/>
        <end position="101"/>
    </location>
</feature>
<gene>
    <name evidence="2" type="ORF">C7K55_07545</name>
</gene>
<keyword evidence="1" id="KW-1133">Transmembrane helix</keyword>
<evidence type="ECO:0000313" key="3">
    <source>
        <dbReference type="Proteomes" id="UP000243002"/>
    </source>
</evidence>
<proteinExistence type="predicted"/>
<evidence type="ECO:0000256" key="1">
    <source>
        <dbReference type="SAM" id="Phobius"/>
    </source>
</evidence>
<reference evidence="2 3" key="1">
    <citation type="journal article" date="2018" name="Environ. Microbiol.">
        <title>Ecological and genomic features of two widespread freshwater picocyanobacteria.</title>
        <authorList>
            <person name="Cabello-Yeves P.J."/>
            <person name="Picazo A."/>
            <person name="Camacho A."/>
            <person name="Callieri C."/>
            <person name="Rosselli R."/>
            <person name="Roda-Garcia J.J."/>
            <person name="Coutinho F.H."/>
            <person name="Rodriguez-Valera F."/>
        </authorList>
    </citation>
    <scope>NUCLEOTIDE SEQUENCE [LARGE SCALE GENOMIC DNA]</scope>
    <source>
        <strain evidence="2 3">Tous</strain>
    </source>
</reference>
<sequence length="132" mass="14279">MAHRRRSLRWLVLQLGLGLAWIGLLSSRASGPVGAGLTPAQVGQMLLLAGWLPSVALAVWQMGHRSWRALIASDVLGAGLLVLLACTAYLPLFFFNVVWFLPLALLPRGVISELLARGLRALLKFCQIAIKG</sequence>
<keyword evidence="1" id="KW-0472">Membrane</keyword>
<comment type="caution">
    <text evidence="2">The sequence shown here is derived from an EMBL/GenBank/DDBJ whole genome shotgun (WGS) entry which is preliminary data.</text>
</comment>
<dbReference type="RefSeq" id="WP_106502806.1">
    <property type="nucleotide sequence ID" value="NZ_PXXO01000007.1"/>
</dbReference>
<protein>
    <submittedName>
        <fullName evidence="2">Uncharacterized protein</fullName>
    </submittedName>
</protein>
<evidence type="ECO:0000313" key="2">
    <source>
        <dbReference type="EMBL" id="PSJ05182.1"/>
    </source>
</evidence>
<feature type="transmembrane region" description="Helical" evidence="1">
    <location>
        <begin position="45"/>
        <end position="63"/>
    </location>
</feature>
<dbReference type="Proteomes" id="UP000243002">
    <property type="component" value="Unassembled WGS sequence"/>
</dbReference>
<dbReference type="AlphaFoldDB" id="A0A2P7MVG3"/>
<dbReference type="EMBL" id="PXXO01000007">
    <property type="protein sequence ID" value="PSJ05182.1"/>
    <property type="molecule type" value="Genomic_DNA"/>
</dbReference>
<name>A0A2P7MVG3_9CYAN</name>
<keyword evidence="3" id="KW-1185">Reference proteome</keyword>
<accession>A0A2P7MVG3</accession>
<keyword evidence="1" id="KW-0812">Transmembrane</keyword>
<organism evidence="2 3">
    <name type="scientific">Cyanobium usitatum str. Tous</name>
    <dbReference type="NCBI Taxonomy" id="2116684"/>
    <lineage>
        <taxon>Bacteria</taxon>
        <taxon>Bacillati</taxon>
        <taxon>Cyanobacteriota</taxon>
        <taxon>Cyanophyceae</taxon>
        <taxon>Synechococcales</taxon>
        <taxon>Prochlorococcaceae</taxon>
        <taxon>Cyanobium</taxon>
    </lineage>
</organism>